<protein>
    <submittedName>
        <fullName evidence="1">Uncharacterized protein</fullName>
    </submittedName>
</protein>
<sequence>MFNFHYMCDNDSILVRKETSWFGYFPESLGTVTSRIKGCMRRKKLGNMKSLLTSNSQYEALRFSMKHYDLLGWLDSSLS</sequence>
<proteinExistence type="predicted"/>
<keyword evidence="2" id="KW-1185">Reference proteome</keyword>
<reference evidence="1 2" key="2">
    <citation type="journal article" date="2022" name="Mol. Ecol. Resour.">
        <title>The genomes of chicory, endive, great burdock and yacon provide insights into Asteraceae paleo-polyploidization history and plant inulin production.</title>
        <authorList>
            <person name="Fan W."/>
            <person name="Wang S."/>
            <person name="Wang H."/>
            <person name="Wang A."/>
            <person name="Jiang F."/>
            <person name="Liu H."/>
            <person name="Zhao H."/>
            <person name="Xu D."/>
            <person name="Zhang Y."/>
        </authorList>
    </citation>
    <scope>NUCLEOTIDE SEQUENCE [LARGE SCALE GENOMIC DNA]</scope>
    <source>
        <strain evidence="2">cv. Punajuju</strain>
        <tissue evidence="1">Leaves</tissue>
    </source>
</reference>
<accession>A0ACB8YUK2</accession>
<reference evidence="2" key="1">
    <citation type="journal article" date="2022" name="Mol. Ecol. Resour.">
        <title>The genomes of chicory, endive, great burdock and yacon provide insights into Asteraceae palaeo-polyploidization history and plant inulin production.</title>
        <authorList>
            <person name="Fan W."/>
            <person name="Wang S."/>
            <person name="Wang H."/>
            <person name="Wang A."/>
            <person name="Jiang F."/>
            <person name="Liu H."/>
            <person name="Zhao H."/>
            <person name="Xu D."/>
            <person name="Zhang Y."/>
        </authorList>
    </citation>
    <scope>NUCLEOTIDE SEQUENCE [LARGE SCALE GENOMIC DNA]</scope>
    <source>
        <strain evidence="2">cv. Punajuju</strain>
    </source>
</reference>
<dbReference type="Proteomes" id="UP001055811">
    <property type="component" value="Linkage Group LG09"/>
</dbReference>
<evidence type="ECO:0000313" key="2">
    <source>
        <dbReference type="Proteomes" id="UP001055811"/>
    </source>
</evidence>
<dbReference type="EMBL" id="CM042017">
    <property type="protein sequence ID" value="KAI3689207.1"/>
    <property type="molecule type" value="Genomic_DNA"/>
</dbReference>
<gene>
    <name evidence="1" type="ORF">L2E82_47158</name>
</gene>
<organism evidence="1 2">
    <name type="scientific">Cichorium intybus</name>
    <name type="common">Chicory</name>
    <dbReference type="NCBI Taxonomy" id="13427"/>
    <lineage>
        <taxon>Eukaryota</taxon>
        <taxon>Viridiplantae</taxon>
        <taxon>Streptophyta</taxon>
        <taxon>Embryophyta</taxon>
        <taxon>Tracheophyta</taxon>
        <taxon>Spermatophyta</taxon>
        <taxon>Magnoliopsida</taxon>
        <taxon>eudicotyledons</taxon>
        <taxon>Gunneridae</taxon>
        <taxon>Pentapetalae</taxon>
        <taxon>asterids</taxon>
        <taxon>campanulids</taxon>
        <taxon>Asterales</taxon>
        <taxon>Asteraceae</taxon>
        <taxon>Cichorioideae</taxon>
        <taxon>Cichorieae</taxon>
        <taxon>Cichoriinae</taxon>
        <taxon>Cichorium</taxon>
    </lineage>
</organism>
<name>A0ACB8YUK2_CICIN</name>
<evidence type="ECO:0000313" key="1">
    <source>
        <dbReference type="EMBL" id="KAI3689207.1"/>
    </source>
</evidence>
<comment type="caution">
    <text evidence="1">The sequence shown here is derived from an EMBL/GenBank/DDBJ whole genome shotgun (WGS) entry which is preliminary data.</text>
</comment>